<dbReference type="EMBL" id="CYRY02002112">
    <property type="protein sequence ID" value="VCW66773.1"/>
    <property type="molecule type" value="Genomic_DNA"/>
</dbReference>
<dbReference type="Proteomes" id="UP000269945">
    <property type="component" value="Unassembled WGS sequence"/>
</dbReference>
<dbReference type="AlphaFoldDB" id="A0A9X9LF78"/>
<sequence length="92" mass="10768">MEPLELIPSEHPSQKSCTSTTKVLWKKLQLMIHEPKEDNPYIYPSYNWDGSLETAKLETNYENKYSSTTHLKPLCIVLPHQKFQSQATFKEK</sequence>
<organism evidence="1 2">
    <name type="scientific">Gulo gulo</name>
    <name type="common">Wolverine</name>
    <name type="synonym">Gluton</name>
    <dbReference type="NCBI Taxonomy" id="48420"/>
    <lineage>
        <taxon>Eukaryota</taxon>
        <taxon>Metazoa</taxon>
        <taxon>Chordata</taxon>
        <taxon>Craniata</taxon>
        <taxon>Vertebrata</taxon>
        <taxon>Euteleostomi</taxon>
        <taxon>Mammalia</taxon>
        <taxon>Eutheria</taxon>
        <taxon>Laurasiatheria</taxon>
        <taxon>Carnivora</taxon>
        <taxon>Caniformia</taxon>
        <taxon>Musteloidea</taxon>
        <taxon>Mustelidae</taxon>
        <taxon>Guloninae</taxon>
        <taxon>Gulo</taxon>
    </lineage>
</organism>
<keyword evidence="2" id="KW-1185">Reference proteome</keyword>
<evidence type="ECO:0000313" key="2">
    <source>
        <dbReference type="Proteomes" id="UP000269945"/>
    </source>
</evidence>
<protein>
    <submittedName>
        <fullName evidence="1">Uncharacterized protein</fullName>
    </submittedName>
</protein>
<name>A0A9X9LF78_GULGU</name>
<reference evidence="1 2" key="1">
    <citation type="submission" date="2018-10" db="EMBL/GenBank/DDBJ databases">
        <authorList>
            <person name="Ekblom R."/>
            <person name="Jareborg N."/>
        </authorList>
    </citation>
    <scope>NUCLEOTIDE SEQUENCE [LARGE SCALE GENOMIC DNA]</scope>
    <source>
        <tissue evidence="1">Muscle</tissue>
    </source>
</reference>
<gene>
    <name evidence="1" type="ORF">BN2614_LOCUS1</name>
</gene>
<evidence type="ECO:0000313" key="1">
    <source>
        <dbReference type="EMBL" id="VCW66773.1"/>
    </source>
</evidence>
<accession>A0A9X9LF78</accession>
<comment type="caution">
    <text evidence="1">The sequence shown here is derived from an EMBL/GenBank/DDBJ whole genome shotgun (WGS) entry which is preliminary data.</text>
</comment>
<proteinExistence type="predicted"/>